<dbReference type="AlphaFoldDB" id="A0A485KCM6"/>
<feature type="transmembrane region" description="Helical" evidence="1">
    <location>
        <begin position="191"/>
        <end position="209"/>
    </location>
</feature>
<dbReference type="OrthoDB" id="7933078at2759"/>
<keyword evidence="4" id="KW-1185">Reference proteome</keyword>
<sequence length="349" mass="37925">MPQPHNHIHDDDDDDDFSSSAVLAMASPVNSYASNHTGRHDDDDILTPLPVLGGHHVRRHELPHPSQQESYVAKRLAAFDGRSLRRASPSPTIQSVCRRRHFGLCAMQLLMATFLVAVVVQTPTLHDTLDRLVERHPFLLAGWCVVVVVSLVGLTCAQSLVPLNYVLLGVFTIAESVLLAGFGVWMHHPALSIFLCAFTAAFLFVLAGFTGLRHHPNDALWSLWTAGGMAFATTLAAAVVLCLWLRFMSFAHLGACLAFESLLSLWLVYDASEMLKCLDPSTDSVCGVVYMYTDFLLLVAAVASVAVIAACGEASGFLCITPIWCCECPCGRAHAARNDDAIQVQVVTL</sequence>
<feature type="transmembrane region" description="Helical" evidence="1">
    <location>
        <begin position="101"/>
        <end position="120"/>
    </location>
</feature>
<accession>A0A485KCM6</accession>
<keyword evidence="1" id="KW-0812">Transmembrane</keyword>
<evidence type="ECO:0000313" key="3">
    <source>
        <dbReference type="EMBL" id="VFT80861.1"/>
    </source>
</evidence>
<keyword evidence="1" id="KW-0472">Membrane</keyword>
<dbReference type="EMBL" id="VJMH01000716">
    <property type="protein sequence ID" value="KAF0714754.1"/>
    <property type="molecule type" value="Genomic_DNA"/>
</dbReference>
<name>A0A485KCM6_9STRA</name>
<evidence type="ECO:0000256" key="1">
    <source>
        <dbReference type="SAM" id="Phobius"/>
    </source>
</evidence>
<feature type="transmembrane region" description="Helical" evidence="1">
    <location>
        <begin position="140"/>
        <end position="160"/>
    </location>
</feature>
<feature type="transmembrane region" description="Helical" evidence="1">
    <location>
        <begin position="221"/>
        <end position="243"/>
    </location>
</feature>
<keyword evidence="1" id="KW-1133">Transmembrane helix</keyword>
<evidence type="ECO:0000313" key="2">
    <source>
        <dbReference type="EMBL" id="KAF0714754.1"/>
    </source>
</evidence>
<feature type="transmembrane region" description="Helical" evidence="1">
    <location>
        <begin position="250"/>
        <end position="269"/>
    </location>
</feature>
<feature type="transmembrane region" description="Helical" evidence="1">
    <location>
        <begin position="289"/>
        <end position="311"/>
    </location>
</feature>
<protein>
    <submittedName>
        <fullName evidence="3">Aste57867_3707 protein</fullName>
    </submittedName>
</protein>
<evidence type="ECO:0000313" key="4">
    <source>
        <dbReference type="Proteomes" id="UP000332933"/>
    </source>
</evidence>
<proteinExistence type="predicted"/>
<dbReference type="Proteomes" id="UP000332933">
    <property type="component" value="Unassembled WGS sequence"/>
</dbReference>
<reference evidence="2" key="2">
    <citation type="submission" date="2019-06" db="EMBL/GenBank/DDBJ databases">
        <title>Genomics analysis of Aphanomyces spp. identifies a new class of oomycete effector associated with host adaptation.</title>
        <authorList>
            <person name="Gaulin E."/>
        </authorList>
    </citation>
    <scope>NUCLEOTIDE SEQUENCE</scope>
    <source>
        <strain evidence="2">CBS 578.67</strain>
    </source>
</reference>
<reference evidence="3 4" key="1">
    <citation type="submission" date="2019-03" db="EMBL/GenBank/DDBJ databases">
        <authorList>
            <person name="Gaulin E."/>
            <person name="Dumas B."/>
        </authorList>
    </citation>
    <scope>NUCLEOTIDE SEQUENCE [LARGE SCALE GENOMIC DNA]</scope>
    <source>
        <strain evidence="3">CBS 568.67</strain>
    </source>
</reference>
<organism evidence="3 4">
    <name type="scientific">Aphanomyces stellatus</name>
    <dbReference type="NCBI Taxonomy" id="120398"/>
    <lineage>
        <taxon>Eukaryota</taxon>
        <taxon>Sar</taxon>
        <taxon>Stramenopiles</taxon>
        <taxon>Oomycota</taxon>
        <taxon>Saprolegniomycetes</taxon>
        <taxon>Saprolegniales</taxon>
        <taxon>Verrucalvaceae</taxon>
        <taxon>Aphanomyces</taxon>
    </lineage>
</organism>
<gene>
    <name evidence="3" type="primary">Aste57867_3707</name>
    <name evidence="2" type="ORF">As57867_003696</name>
    <name evidence="3" type="ORF">ASTE57867_3707</name>
</gene>
<dbReference type="EMBL" id="CAADRA010000716">
    <property type="protein sequence ID" value="VFT80861.1"/>
    <property type="molecule type" value="Genomic_DNA"/>
</dbReference>
<feature type="transmembrane region" description="Helical" evidence="1">
    <location>
        <begin position="166"/>
        <end position="184"/>
    </location>
</feature>